<feature type="region of interest" description="Disordered" evidence="1">
    <location>
        <begin position="199"/>
        <end position="218"/>
    </location>
</feature>
<reference evidence="3 4" key="1">
    <citation type="journal article" date="2014" name="Science">
        <title>Plant genetics. Early allopolyploid evolution in the post-Neolithic Brassica napus oilseed genome.</title>
        <authorList>
            <person name="Chalhoub B."/>
            <person name="Denoeud F."/>
            <person name="Liu S."/>
            <person name="Parkin I.A."/>
            <person name="Tang H."/>
            <person name="Wang X."/>
            <person name="Chiquet J."/>
            <person name="Belcram H."/>
            <person name="Tong C."/>
            <person name="Samans B."/>
            <person name="Correa M."/>
            <person name="Da Silva C."/>
            <person name="Just J."/>
            <person name="Falentin C."/>
            <person name="Koh C.S."/>
            <person name="Le Clainche I."/>
            <person name="Bernard M."/>
            <person name="Bento P."/>
            <person name="Noel B."/>
            <person name="Labadie K."/>
            <person name="Alberti A."/>
            <person name="Charles M."/>
            <person name="Arnaud D."/>
            <person name="Guo H."/>
            <person name="Daviaud C."/>
            <person name="Alamery S."/>
            <person name="Jabbari K."/>
            <person name="Zhao M."/>
            <person name="Edger P.P."/>
            <person name="Chelaifa H."/>
            <person name="Tack D."/>
            <person name="Lassalle G."/>
            <person name="Mestiri I."/>
            <person name="Schnel N."/>
            <person name="Le Paslier M.C."/>
            <person name="Fan G."/>
            <person name="Renault V."/>
            <person name="Bayer P.E."/>
            <person name="Golicz A.A."/>
            <person name="Manoli S."/>
            <person name="Lee T.H."/>
            <person name="Thi V.H."/>
            <person name="Chalabi S."/>
            <person name="Hu Q."/>
            <person name="Fan C."/>
            <person name="Tollenaere R."/>
            <person name="Lu Y."/>
            <person name="Battail C."/>
            <person name="Shen J."/>
            <person name="Sidebottom C.H."/>
            <person name="Wang X."/>
            <person name="Canaguier A."/>
            <person name="Chauveau A."/>
            <person name="Berard A."/>
            <person name="Deniot G."/>
            <person name="Guan M."/>
            <person name="Liu Z."/>
            <person name="Sun F."/>
            <person name="Lim Y.P."/>
            <person name="Lyons E."/>
            <person name="Town C.D."/>
            <person name="Bancroft I."/>
            <person name="Wang X."/>
            <person name="Meng J."/>
            <person name="Ma J."/>
            <person name="Pires J.C."/>
            <person name="King G.J."/>
            <person name="Brunel D."/>
            <person name="Delourme R."/>
            <person name="Renard M."/>
            <person name="Aury J.M."/>
            <person name="Adams K.L."/>
            <person name="Batley J."/>
            <person name="Snowdon R.J."/>
            <person name="Tost J."/>
            <person name="Edwards D."/>
            <person name="Zhou Y."/>
            <person name="Hua W."/>
            <person name="Sharpe A.G."/>
            <person name="Paterson A.H."/>
            <person name="Guan C."/>
            <person name="Wincker P."/>
        </authorList>
    </citation>
    <scope>NUCLEOTIDE SEQUENCE [LARGE SCALE GENOMIC DNA]</scope>
    <source>
        <strain evidence="4">cv. Darmor-bzh</strain>
    </source>
</reference>
<keyword evidence="2" id="KW-0812">Transmembrane</keyword>
<dbReference type="Proteomes" id="UP000028999">
    <property type="component" value="Unassembled WGS sequence"/>
</dbReference>
<dbReference type="PANTHER" id="PTHR31808">
    <property type="entry name" value="EXPRESSED PROTEIN"/>
    <property type="match status" value="1"/>
</dbReference>
<keyword evidence="2" id="KW-1133">Transmembrane helix</keyword>
<feature type="transmembrane region" description="Helical" evidence="2">
    <location>
        <begin position="118"/>
        <end position="140"/>
    </location>
</feature>
<evidence type="ECO:0000313" key="4">
    <source>
        <dbReference type="Proteomes" id="UP000028999"/>
    </source>
</evidence>
<keyword evidence="4" id="KW-1185">Reference proteome</keyword>
<dbReference type="STRING" id="3708.A0A078HQW2"/>
<feature type="compositionally biased region" description="Basic and acidic residues" evidence="1">
    <location>
        <begin position="205"/>
        <end position="218"/>
    </location>
</feature>
<dbReference type="PaxDb" id="3708-A0A078HQW2"/>
<keyword evidence="2" id="KW-0472">Membrane</keyword>
<dbReference type="EMBL" id="LK032466">
    <property type="protein sequence ID" value="CDY40232.1"/>
    <property type="molecule type" value="Genomic_DNA"/>
</dbReference>
<organism evidence="3 4">
    <name type="scientific">Brassica napus</name>
    <name type="common">Rape</name>
    <dbReference type="NCBI Taxonomy" id="3708"/>
    <lineage>
        <taxon>Eukaryota</taxon>
        <taxon>Viridiplantae</taxon>
        <taxon>Streptophyta</taxon>
        <taxon>Embryophyta</taxon>
        <taxon>Tracheophyta</taxon>
        <taxon>Spermatophyta</taxon>
        <taxon>Magnoliopsida</taxon>
        <taxon>eudicotyledons</taxon>
        <taxon>Gunneridae</taxon>
        <taxon>Pentapetalae</taxon>
        <taxon>rosids</taxon>
        <taxon>malvids</taxon>
        <taxon>Brassicales</taxon>
        <taxon>Brassicaceae</taxon>
        <taxon>Brassiceae</taxon>
        <taxon>Brassica</taxon>
    </lineage>
</organism>
<evidence type="ECO:0000313" key="3">
    <source>
        <dbReference type="EMBL" id="CDY40232.1"/>
    </source>
</evidence>
<evidence type="ECO:0000256" key="2">
    <source>
        <dbReference type="SAM" id="Phobius"/>
    </source>
</evidence>
<dbReference type="PANTHER" id="PTHR31808:SF4">
    <property type="entry name" value="LIGASE, PUTATIVE (DUF760)-RELATED"/>
    <property type="match status" value="1"/>
</dbReference>
<proteinExistence type="predicted"/>
<dbReference type="OMA" id="CEGWFQQ"/>
<accession>A0A078HQW2</accession>
<evidence type="ECO:0000256" key="1">
    <source>
        <dbReference type="SAM" id="MobiDB-lite"/>
    </source>
</evidence>
<dbReference type="AlphaFoldDB" id="A0A078HQW2"/>
<name>A0A078HQW2_BRANA</name>
<gene>
    <name evidence="3" type="primary">BnaA09g35140D</name>
    <name evidence="3" type="ORF">GSBRNA2T00069382001</name>
</gene>
<protein>
    <submittedName>
        <fullName evidence="3">BnaA09g35140D protein</fullName>
    </submittedName>
</protein>
<dbReference type="InterPro" id="IPR038925">
    <property type="entry name" value="At3g17800-like"/>
</dbReference>
<dbReference type="Gramene" id="CDY40232">
    <property type="protein sequence ID" value="CDY40232"/>
    <property type="gene ID" value="GSBRNA2T00069382001"/>
</dbReference>
<sequence>MLKVKFYFIETILRVNADKQARGWTGVRCLCDVWKAMKILPGGSDEGETGIEQAGREGERIRDDQCEGWFQQRNETVPVEDVRHRLLLEAVTFGSFLWDVESHVDSRYHFVLNESFELYVFTLCVWFFCKYWVSPFYRLLQRRSFGQGKRRVNKRTSLAQKEDVIKRTVYVSDIDQHRAFDEGCRGVIAKTVRFSQSSSQADQIMEERENDRNRSVMV</sequence>